<dbReference type="InParanoid" id="L9L9N7"/>
<reference evidence="3" key="2">
    <citation type="journal article" date="2013" name="Nat. Commun.">
        <title>Genome of the Chinese tree shrew.</title>
        <authorList>
            <person name="Fan Y."/>
            <person name="Huang Z.Y."/>
            <person name="Cao C.C."/>
            <person name="Chen C.S."/>
            <person name="Chen Y.X."/>
            <person name="Fan D.D."/>
            <person name="He J."/>
            <person name="Hou H.L."/>
            <person name="Hu L."/>
            <person name="Hu X.T."/>
            <person name="Jiang X.T."/>
            <person name="Lai R."/>
            <person name="Lang Y.S."/>
            <person name="Liang B."/>
            <person name="Liao S.G."/>
            <person name="Mu D."/>
            <person name="Ma Y.Y."/>
            <person name="Niu Y.Y."/>
            <person name="Sun X.Q."/>
            <person name="Xia J.Q."/>
            <person name="Xiao J."/>
            <person name="Xiong Z.Q."/>
            <person name="Xu L."/>
            <person name="Yang L."/>
            <person name="Zhang Y."/>
            <person name="Zhao W."/>
            <person name="Zhao X.D."/>
            <person name="Zheng Y.T."/>
            <person name="Zhou J.M."/>
            <person name="Zhu Y.B."/>
            <person name="Zhang G.J."/>
            <person name="Wang J."/>
            <person name="Yao Y.G."/>
        </authorList>
    </citation>
    <scope>NUCLEOTIDE SEQUENCE [LARGE SCALE GENOMIC DNA]</scope>
</reference>
<evidence type="ECO:0000256" key="1">
    <source>
        <dbReference type="SAM" id="MobiDB-lite"/>
    </source>
</evidence>
<dbReference type="EMBL" id="KB320497">
    <property type="protein sequence ID" value="ELW70432.1"/>
    <property type="molecule type" value="Genomic_DNA"/>
</dbReference>
<accession>L9L9N7</accession>
<protein>
    <submittedName>
        <fullName evidence="2">Uncharacterized protein</fullName>
    </submittedName>
</protein>
<proteinExistence type="predicted"/>
<reference evidence="3" key="1">
    <citation type="submission" date="2012-07" db="EMBL/GenBank/DDBJ databases">
        <title>Genome of the Chinese tree shrew, a rising model animal genetically related to primates.</title>
        <authorList>
            <person name="Zhang G."/>
            <person name="Fan Y."/>
            <person name="Yao Y."/>
            <person name="Huang Z."/>
        </authorList>
    </citation>
    <scope>NUCLEOTIDE SEQUENCE [LARGE SCALE GENOMIC DNA]</scope>
</reference>
<sequence length="176" mass="19072">MVGEPRRDLPEAVHRHGLCLSKGSLAAPATTRAAMAWGSSYDSSTRPPQGPHSLPSALPCRALFCDSLQAAAHGHGSPRGIHSVHSELFSGTVAGSCWGRRKPMKLHLLPLSYKAIGKNRQRFWKLARPSYTRNPRTPLPDSVRTSCCRREEDEALGAEQPVSEGRKDASPAALIC</sequence>
<feature type="region of interest" description="Disordered" evidence="1">
    <location>
        <begin position="153"/>
        <end position="176"/>
    </location>
</feature>
<dbReference type="Proteomes" id="UP000011518">
    <property type="component" value="Unassembled WGS sequence"/>
</dbReference>
<gene>
    <name evidence="2" type="ORF">TREES_T100002570</name>
</gene>
<evidence type="ECO:0000313" key="2">
    <source>
        <dbReference type="EMBL" id="ELW70432.1"/>
    </source>
</evidence>
<dbReference type="AlphaFoldDB" id="L9L9N7"/>
<name>L9L9N7_TUPCH</name>
<keyword evidence="3" id="KW-1185">Reference proteome</keyword>
<organism evidence="2 3">
    <name type="scientific">Tupaia chinensis</name>
    <name type="common">Chinese tree shrew</name>
    <name type="synonym">Tupaia belangeri chinensis</name>
    <dbReference type="NCBI Taxonomy" id="246437"/>
    <lineage>
        <taxon>Eukaryota</taxon>
        <taxon>Metazoa</taxon>
        <taxon>Chordata</taxon>
        <taxon>Craniata</taxon>
        <taxon>Vertebrata</taxon>
        <taxon>Euteleostomi</taxon>
        <taxon>Mammalia</taxon>
        <taxon>Eutheria</taxon>
        <taxon>Euarchontoglires</taxon>
        <taxon>Scandentia</taxon>
        <taxon>Tupaiidae</taxon>
        <taxon>Tupaia</taxon>
    </lineage>
</organism>
<evidence type="ECO:0000313" key="3">
    <source>
        <dbReference type="Proteomes" id="UP000011518"/>
    </source>
</evidence>